<dbReference type="InterPro" id="IPR000415">
    <property type="entry name" value="Nitroreductase-like"/>
</dbReference>
<keyword evidence="2" id="KW-1185">Reference proteome</keyword>
<sequence length="241" mass="25886">MRSDYQTLREIITGFSHPPAQDPAAARRARPRRELRCLVPDALEAQDLDGAGRSSPYLHTLRGTLERRSSSTAYSPEPLEAGLLLATVREALMEEEGAWQGQGAGGPEVFVLLLRPRGAEPGIYRVRREGADLVAALPAPEQVEGMTVQKEFAQAGAIVSATADLEAAEAWGGAHGYRHAMGRCASLIYSVHLRAAARGLVGTVFAGFASSEVRHLLDSDGVSRHQMFAVTVAHPAQERSP</sequence>
<evidence type="ECO:0000313" key="2">
    <source>
        <dbReference type="Proteomes" id="UP000271272"/>
    </source>
</evidence>
<evidence type="ECO:0008006" key="3">
    <source>
        <dbReference type="Google" id="ProtNLM"/>
    </source>
</evidence>
<dbReference type="RefSeq" id="WP_124933086.1">
    <property type="nucleotide sequence ID" value="NZ_RQZC01000003.1"/>
</dbReference>
<proteinExistence type="predicted"/>
<evidence type="ECO:0000313" key="1">
    <source>
        <dbReference type="EMBL" id="RRD30107.1"/>
    </source>
</evidence>
<organism evidence="1 2">
    <name type="scientific">Actinomyces bowdenii</name>
    <dbReference type="NCBI Taxonomy" id="131109"/>
    <lineage>
        <taxon>Bacteria</taxon>
        <taxon>Bacillati</taxon>
        <taxon>Actinomycetota</taxon>
        <taxon>Actinomycetes</taxon>
        <taxon>Actinomycetales</taxon>
        <taxon>Actinomycetaceae</taxon>
        <taxon>Actinomyces</taxon>
    </lineage>
</organism>
<protein>
    <recommendedName>
        <fullName evidence="3">SagB/ThcOx family dehydrogenase</fullName>
    </recommendedName>
</protein>
<dbReference type="GO" id="GO:0016491">
    <property type="term" value="F:oxidoreductase activity"/>
    <property type="evidence" value="ECO:0007669"/>
    <property type="project" value="InterPro"/>
</dbReference>
<accession>A0A3P1V8X7</accession>
<dbReference type="SUPFAM" id="SSF55469">
    <property type="entry name" value="FMN-dependent nitroreductase-like"/>
    <property type="match status" value="1"/>
</dbReference>
<dbReference type="OrthoDB" id="3435919at2"/>
<name>A0A3P1V8X7_9ACTO</name>
<dbReference type="AlphaFoldDB" id="A0A3P1V8X7"/>
<dbReference type="Proteomes" id="UP000271272">
    <property type="component" value="Unassembled WGS sequence"/>
</dbReference>
<comment type="caution">
    <text evidence="1">The sequence shown here is derived from an EMBL/GenBank/DDBJ whole genome shotgun (WGS) entry which is preliminary data.</text>
</comment>
<dbReference type="Gene3D" id="3.40.109.10">
    <property type="entry name" value="NADH Oxidase"/>
    <property type="match status" value="1"/>
</dbReference>
<dbReference type="EMBL" id="RQZC01000003">
    <property type="protein sequence ID" value="RRD30107.1"/>
    <property type="molecule type" value="Genomic_DNA"/>
</dbReference>
<gene>
    <name evidence="1" type="ORF">EII10_03265</name>
</gene>
<reference evidence="1 2" key="1">
    <citation type="submission" date="2018-11" db="EMBL/GenBank/DDBJ databases">
        <title>Genomes From Bacteria Associated with the Canine Oral Cavity: a Test Case for Automated Genome-Based Taxonomic Assignment.</title>
        <authorList>
            <person name="Coil D.A."/>
            <person name="Jospin G."/>
            <person name="Darling A.E."/>
            <person name="Wallis C."/>
            <person name="Davis I.J."/>
            <person name="Harris S."/>
            <person name="Eisen J.A."/>
            <person name="Holcombe L.J."/>
            <person name="O'Flynn C."/>
        </authorList>
    </citation>
    <scope>NUCLEOTIDE SEQUENCE [LARGE SCALE GENOMIC DNA]</scope>
    <source>
        <strain evidence="1 2">OH5050</strain>
    </source>
</reference>